<feature type="region of interest" description="Disordered" evidence="1">
    <location>
        <begin position="1"/>
        <end position="29"/>
    </location>
</feature>
<feature type="compositionally biased region" description="Pro residues" evidence="1">
    <location>
        <begin position="1"/>
        <end position="13"/>
    </location>
</feature>
<dbReference type="OrthoDB" id="541052at2759"/>
<dbReference type="InterPro" id="IPR006598">
    <property type="entry name" value="CAP10"/>
</dbReference>
<keyword evidence="4" id="KW-1185">Reference proteome</keyword>
<dbReference type="PANTHER" id="PTHR12203:SF118">
    <property type="entry name" value="BETA-1,2-XYLOSYLTRANSFERASE 1"/>
    <property type="match status" value="1"/>
</dbReference>
<name>A0A164RZM1_9AGAM</name>
<dbReference type="Pfam" id="PF05686">
    <property type="entry name" value="Glyco_transf_90"/>
    <property type="match status" value="1"/>
</dbReference>
<accession>A0A164RZM1</accession>
<reference evidence="3 4" key="1">
    <citation type="journal article" date="2016" name="Mol. Biol. Evol.">
        <title>Comparative Genomics of Early-Diverging Mushroom-Forming Fungi Provides Insights into the Origins of Lignocellulose Decay Capabilities.</title>
        <authorList>
            <person name="Nagy L.G."/>
            <person name="Riley R."/>
            <person name="Tritt A."/>
            <person name="Adam C."/>
            <person name="Daum C."/>
            <person name="Floudas D."/>
            <person name="Sun H."/>
            <person name="Yadav J.S."/>
            <person name="Pangilinan J."/>
            <person name="Larsson K.H."/>
            <person name="Matsuura K."/>
            <person name="Barry K."/>
            <person name="Labutti K."/>
            <person name="Kuo R."/>
            <person name="Ohm R.A."/>
            <person name="Bhattacharya S.S."/>
            <person name="Shirouzu T."/>
            <person name="Yoshinaga Y."/>
            <person name="Martin F.M."/>
            <person name="Grigoriev I.V."/>
            <person name="Hibbett D.S."/>
        </authorList>
    </citation>
    <scope>NUCLEOTIDE SEQUENCE [LARGE SCALE GENOMIC DNA]</scope>
    <source>
        <strain evidence="3 4">HHB9708</strain>
    </source>
</reference>
<feature type="domain" description="Glycosyl transferase CAP10" evidence="2">
    <location>
        <begin position="267"/>
        <end position="552"/>
    </location>
</feature>
<dbReference type="Proteomes" id="UP000076722">
    <property type="component" value="Unassembled WGS sequence"/>
</dbReference>
<dbReference type="EMBL" id="KV419417">
    <property type="protein sequence ID" value="KZS91025.1"/>
    <property type="molecule type" value="Genomic_DNA"/>
</dbReference>
<evidence type="ECO:0000313" key="4">
    <source>
        <dbReference type="Proteomes" id="UP000076722"/>
    </source>
</evidence>
<evidence type="ECO:0000313" key="3">
    <source>
        <dbReference type="EMBL" id="KZS91025.1"/>
    </source>
</evidence>
<proteinExistence type="predicted"/>
<feature type="region of interest" description="Disordered" evidence="1">
    <location>
        <begin position="215"/>
        <end position="240"/>
    </location>
</feature>
<evidence type="ECO:0000256" key="1">
    <source>
        <dbReference type="SAM" id="MobiDB-lite"/>
    </source>
</evidence>
<organism evidence="3 4">
    <name type="scientific">Sistotremastrum niveocremeum HHB9708</name>
    <dbReference type="NCBI Taxonomy" id="1314777"/>
    <lineage>
        <taxon>Eukaryota</taxon>
        <taxon>Fungi</taxon>
        <taxon>Dikarya</taxon>
        <taxon>Basidiomycota</taxon>
        <taxon>Agaricomycotina</taxon>
        <taxon>Agaricomycetes</taxon>
        <taxon>Sistotremastrales</taxon>
        <taxon>Sistotremastraceae</taxon>
        <taxon>Sertulicium</taxon>
        <taxon>Sertulicium niveocremeum</taxon>
    </lineage>
</organism>
<gene>
    <name evidence="3" type="ORF">SISNIDRAFT_517606</name>
</gene>
<dbReference type="PANTHER" id="PTHR12203">
    <property type="entry name" value="KDEL LYS-ASP-GLU-LEU CONTAINING - RELATED"/>
    <property type="match status" value="1"/>
</dbReference>
<sequence>MDAPRPGSPIPPVRKPKTPTVATGKHTYRPDGLLQVNPAGRHPIIELTDHAQKVWNDKLATQSRTLKDAVAEYKRRYGRKPPKGFDKWWDFVVKHKVQLPDEYDQIWRNIEPFWGVDPRDLQELQKEAEKREDTYTIINDEQGMRAINPLDVPRAEDQMAVMRLAGSSLPHFRATMSIHDGPGHVISYEHREALKEAAAEGGYIDIHDPPQSSTHGWAANCAHGSPLRHPSGEDEEHDSPSRTFIYNHYQSMDPCTHPSHVLYNGFLASHREGPGPHPTLIPTFAICSTAFHADILTVAPEQWMEEVDDPIEWDQKSDERILWRGSNTGILFQDDMPWNSSQRVRLMSAVSRRDGFQDVYLPPRKGEEEAPVGEEVRMRAGRLNNALMDIAFAGEPIQCGEGRACEEVRAMFDWRNKQQFGEANVYKYVMDIDGNGWSARFKRLMTSKSLVFKTTIHPEWYQDRVMPWLHYVPIQNDFSDLYDAMLFFHGDLNAEVDQSKGDGGEGRRGHDELAKKIAMEGRKWSLEFWRMEDMCAYQFRLMLEYARIMAVDREKMSFDI</sequence>
<protein>
    <recommendedName>
        <fullName evidence="2">Glycosyl transferase CAP10 domain-containing protein</fullName>
    </recommendedName>
</protein>
<dbReference type="SMART" id="SM00672">
    <property type="entry name" value="CAP10"/>
    <property type="match status" value="1"/>
</dbReference>
<evidence type="ECO:0000259" key="2">
    <source>
        <dbReference type="SMART" id="SM00672"/>
    </source>
</evidence>
<dbReference type="InterPro" id="IPR051091">
    <property type="entry name" value="O-Glucosyltr/Glycosyltrsf_90"/>
</dbReference>
<dbReference type="AlphaFoldDB" id="A0A164RZM1"/>